<dbReference type="InterPro" id="IPR050330">
    <property type="entry name" value="Bact_OuterMem_StrucFunc"/>
</dbReference>
<evidence type="ECO:0000313" key="5">
    <source>
        <dbReference type="EMBL" id="OKH49048.1"/>
    </source>
</evidence>
<evidence type="ECO:0000313" key="6">
    <source>
        <dbReference type="Proteomes" id="UP000185557"/>
    </source>
</evidence>
<dbReference type="PROSITE" id="PS51123">
    <property type="entry name" value="OMPA_2"/>
    <property type="match status" value="1"/>
</dbReference>
<feature type="region of interest" description="Disordered" evidence="2">
    <location>
        <begin position="1"/>
        <end position="24"/>
    </location>
</feature>
<dbReference type="Pfam" id="PF00691">
    <property type="entry name" value="OmpA"/>
    <property type="match status" value="1"/>
</dbReference>
<dbReference type="STRING" id="549789.NIES30_07700"/>
<feature type="domain" description="OmpA-like" evidence="4">
    <location>
        <begin position="232"/>
        <end position="349"/>
    </location>
</feature>
<sequence>MADSPDLPPLPSDPAPAAPRSVPPPAPNRPWAGLHALWTLVVRLIILGAGVSVGWLIGMLVAQAVPSRNPEPPLTEAALRQGSQTVRKLRQLPGWWQGDGPVDGVVDEVAPAMDSSPSAASGVTAAPEAEPPVPEEERDRIQTDLTALRQDLASLDARLSELETSLGTPATGTLEDRLQRLDQRLGADGGAGDAPAAAAAEAPSAEPSPEAETGEAETVARVPYQEPSFPLVRDRVVLPSALLFEPGSSILTPSGQQLLDSIAADLSRYGAATLLVGSHTDGASSPDLASQLTLQQAVAVQQYLSPQLEGGGIRWVPVGYGQTRPTAVGTTPADQQRNQRVEIGIVPGN</sequence>
<dbReference type="Proteomes" id="UP000185557">
    <property type="component" value="Unassembled WGS sequence"/>
</dbReference>
<proteinExistence type="predicted"/>
<dbReference type="PANTHER" id="PTHR30329">
    <property type="entry name" value="STATOR ELEMENT OF FLAGELLAR MOTOR COMPLEX"/>
    <property type="match status" value="1"/>
</dbReference>
<keyword evidence="6" id="KW-1185">Reference proteome</keyword>
<keyword evidence="3" id="KW-0812">Transmembrane</keyword>
<keyword evidence="3" id="KW-1133">Transmembrane helix</keyword>
<evidence type="ECO:0000256" key="1">
    <source>
        <dbReference type="PROSITE-ProRule" id="PRU00473"/>
    </source>
</evidence>
<dbReference type="SUPFAM" id="SSF103088">
    <property type="entry name" value="OmpA-like"/>
    <property type="match status" value="1"/>
</dbReference>
<dbReference type="Gene3D" id="3.30.1330.60">
    <property type="entry name" value="OmpA-like domain"/>
    <property type="match status" value="1"/>
</dbReference>
<evidence type="ECO:0000259" key="4">
    <source>
        <dbReference type="PROSITE" id="PS51123"/>
    </source>
</evidence>
<keyword evidence="1 3" id="KW-0472">Membrane</keyword>
<feature type="region of interest" description="Disordered" evidence="2">
    <location>
        <begin position="112"/>
        <end position="140"/>
    </location>
</feature>
<feature type="compositionally biased region" description="Low complexity" evidence="2">
    <location>
        <begin position="193"/>
        <end position="211"/>
    </location>
</feature>
<dbReference type="OrthoDB" id="571892at2"/>
<dbReference type="InterPro" id="IPR006665">
    <property type="entry name" value="OmpA-like"/>
</dbReference>
<organism evidence="5 6">
    <name type="scientific">Phormidium tenue NIES-30</name>
    <dbReference type="NCBI Taxonomy" id="549789"/>
    <lineage>
        <taxon>Bacteria</taxon>
        <taxon>Bacillati</taxon>
        <taxon>Cyanobacteriota</taxon>
        <taxon>Cyanophyceae</taxon>
        <taxon>Oscillatoriophycideae</taxon>
        <taxon>Oscillatoriales</taxon>
        <taxon>Oscillatoriaceae</taxon>
        <taxon>Phormidium</taxon>
    </lineage>
</organism>
<feature type="region of interest" description="Disordered" evidence="2">
    <location>
        <begin position="185"/>
        <end position="222"/>
    </location>
</feature>
<dbReference type="AlphaFoldDB" id="A0A1U7J7D6"/>
<dbReference type="CDD" id="cd07185">
    <property type="entry name" value="OmpA_C-like"/>
    <property type="match status" value="1"/>
</dbReference>
<accession>A0A1U7J7D6</accession>
<protein>
    <recommendedName>
        <fullName evidence="4">OmpA-like domain-containing protein</fullName>
    </recommendedName>
</protein>
<dbReference type="InterPro" id="IPR036737">
    <property type="entry name" value="OmpA-like_sf"/>
</dbReference>
<feature type="transmembrane region" description="Helical" evidence="3">
    <location>
        <begin position="37"/>
        <end position="62"/>
    </location>
</feature>
<dbReference type="PANTHER" id="PTHR30329:SF21">
    <property type="entry name" value="LIPOPROTEIN YIAD-RELATED"/>
    <property type="match status" value="1"/>
</dbReference>
<name>A0A1U7J7D6_9CYAN</name>
<gene>
    <name evidence="5" type="ORF">NIES30_07700</name>
</gene>
<dbReference type="GO" id="GO:0016020">
    <property type="term" value="C:membrane"/>
    <property type="evidence" value="ECO:0007669"/>
    <property type="project" value="UniProtKB-UniRule"/>
</dbReference>
<evidence type="ECO:0000256" key="3">
    <source>
        <dbReference type="SAM" id="Phobius"/>
    </source>
</evidence>
<evidence type="ECO:0000256" key="2">
    <source>
        <dbReference type="SAM" id="MobiDB-lite"/>
    </source>
</evidence>
<dbReference type="EMBL" id="MRCG01000004">
    <property type="protein sequence ID" value="OKH49048.1"/>
    <property type="molecule type" value="Genomic_DNA"/>
</dbReference>
<dbReference type="RefSeq" id="WP_073607829.1">
    <property type="nucleotide sequence ID" value="NZ_MRCG01000004.1"/>
</dbReference>
<comment type="caution">
    <text evidence="5">The sequence shown here is derived from an EMBL/GenBank/DDBJ whole genome shotgun (WGS) entry which is preliminary data.</text>
</comment>
<feature type="compositionally biased region" description="Low complexity" evidence="2">
    <location>
        <begin position="112"/>
        <end position="128"/>
    </location>
</feature>
<reference evidence="5 6" key="1">
    <citation type="submission" date="2016-11" db="EMBL/GenBank/DDBJ databases">
        <title>Draft Genome Sequences of Nine Cyanobacterial Strains from Diverse Habitats.</title>
        <authorList>
            <person name="Zhu T."/>
            <person name="Hou S."/>
            <person name="Lu X."/>
            <person name="Hess W.R."/>
        </authorList>
    </citation>
    <scope>NUCLEOTIDE SEQUENCE [LARGE SCALE GENOMIC DNA]</scope>
    <source>
        <strain evidence="5 6">NIES-30</strain>
    </source>
</reference>